<proteinExistence type="predicted"/>
<evidence type="ECO:0000313" key="3">
    <source>
        <dbReference type="Proteomes" id="UP000193920"/>
    </source>
</evidence>
<keyword evidence="1" id="KW-0472">Membrane</keyword>
<keyword evidence="1" id="KW-0812">Transmembrane</keyword>
<keyword evidence="1" id="KW-1133">Transmembrane helix</keyword>
<gene>
    <name evidence="2" type="ORF">LY90DRAFT_665119</name>
</gene>
<name>A0A1Y2F1U5_9FUNG</name>
<accession>A0A1Y2F1U5</accession>
<feature type="transmembrane region" description="Helical" evidence="1">
    <location>
        <begin position="41"/>
        <end position="61"/>
    </location>
</feature>
<organism evidence="2 3">
    <name type="scientific">Neocallimastix californiae</name>
    <dbReference type="NCBI Taxonomy" id="1754190"/>
    <lineage>
        <taxon>Eukaryota</taxon>
        <taxon>Fungi</taxon>
        <taxon>Fungi incertae sedis</taxon>
        <taxon>Chytridiomycota</taxon>
        <taxon>Chytridiomycota incertae sedis</taxon>
        <taxon>Neocallimastigomycetes</taxon>
        <taxon>Neocallimastigales</taxon>
        <taxon>Neocallimastigaceae</taxon>
        <taxon>Neocallimastix</taxon>
    </lineage>
</organism>
<evidence type="ECO:0000313" key="2">
    <source>
        <dbReference type="EMBL" id="ORY77862.1"/>
    </source>
</evidence>
<dbReference type="Proteomes" id="UP000193920">
    <property type="component" value="Unassembled WGS sequence"/>
</dbReference>
<reference evidence="2 3" key="1">
    <citation type="submission" date="2016-08" db="EMBL/GenBank/DDBJ databases">
        <title>A Parts List for Fungal Cellulosomes Revealed by Comparative Genomics.</title>
        <authorList>
            <consortium name="DOE Joint Genome Institute"/>
            <person name="Haitjema C.H."/>
            <person name="Gilmore S.P."/>
            <person name="Henske J.K."/>
            <person name="Solomon K.V."/>
            <person name="De Groot R."/>
            <person name="Kuo A."/>
            <person name="Mondo S.J."/>
            <person name="Salamov A.A."/>
            <person name="Labutti K."/>
            <person name="Zhao Z."/>
            <person name="Chiniquy J."/>
            <person name="Barry K."/>
            <person name="Brewer H.M."/>
            <person name="Purvine S.O."/>
            <person name="Wright A.T."/>
            <person name="Boxma B."/>
            <person name="Van Alen T."/>
            <person name="Hackstein J.H."/>
            <person name="Baker S.E."/>
            <person name="Grigoriev I.V."/>
            <person name="O'Malley M.A."/>
        </authorList>
    </citation>
    <scope>NUCLEOTIDE SEQUENCE [LARGE SCALE GENOMIC DNA]</scope>
    <source>
        <strain evidence="2 3">G1</strain>
    </source>
</reference>
<dbReference type="AlphaFoldDB" id="A0A1Y2F1U5"/>
<evidence type="ECO:0000256" key="1">
    <source>
        <dbReference type="SAM" id="Phobius"/>
    </source>
</evidence>
<feature type="transmembrane region" description="Helical" evidence="1">
    <location>
        <begin position="73"/>
        <end position="97"/>
    </location>
</feature>
<keyword evidence="3" id="KW-1185">Reference proteome</keyword>
<dbReference type="EMBL" id="MCOG01000018">
    <property type="protein sequence ID" value="ORY77862.1"/>
    <property type="molecule type" value="Genomic_DNA"/>
</dbReference>
<comment type="caution">
    <text evidence="2">The sequence shown here is derived from an EMBL/GenBank/DDBJ whole genome shotgun (WGS) entry which is preliminary data.</text>
</comment>
<feature type="transmembrane region" description="Helical" evidence="1">
    <location>
        <begin position="15"/>
        <end position="35"/>
    </location>
</feature>
<sequence length="155" mass="18512">MLLTLFQEKKEKTRIIIATGIFANIFYLCFVIPFLSVNFTYSVYDISIIIFSFVISIITIRKIIVIHKASLKWYTYIIFYSLIQIFLIFVVIVYVILYEKNHSDNRLHESCIRTKLFYNLCEKNATILTILVILELFYINNNECEIIKFFKTIFE</sequence>
<protein>
    <submittedName>
        <fullName evidence="2">Uncharacterized protein</fullName>
    </submittedName>
</protein>